<dbReference type="Pfam" id="PF08240">
    <property type="entry name" value="ADH_N"/>
    <property type="match status" value="1"/>
</dbReference>
<accession>A0A3P3VW41</accession>
<dbReference type="PANTHER" id="PTHR11695:SF294">
    <property type="entry name" value="RETICULON-4-INTERACTING PROTEIN 1, MITOCHONDRIAL"/>
    <property type="match status" value="1"/>
</dbReference>
<dbReference type="InterPro" id="IPR020843">
    <property type="entry name" value="ER"/>
</dbReference>
<dbReference type="SUPFAM" id="SSF51735">
    <property type="entry name" value="NAD(P)-binding Rossmann-fold domains"/>
    <property type="match status" value="1"/>
</dbReference>
<dbReference type="Pfam" id="PF13602">
    <property type="entry name" value="ADH_zinc_N_2"/>
    <property type="match status" value="1"/>
</dbReference>
<evidence type="ECO:0000313" key="3">
    <source>
        <dbReference type="Proteomes" id="UP000274391"/>
    </source>
</evidence>
<dbReference type="Proteomes" id="UP000274391">
    <property type="component" value="Unassembled WGS sequence"/>
</dbReference>
<dbReference type="PANTHER" id="PTHR11695">
    <property type="entry name" value="ALCOHOL DEHYDROGENASE RELATED"/>
    <property type="match status" value="1"/>
</dbReference>
<proteinExistence type="predicted"/>
<protein>
    <submittedName>
        <fullName evidence="2">NADP-dependent oxidoreductase</fullName>
    </submittedName>
</protein>
<reference evidence="2 3" key="1">
    <citation type="submission" date="2018-11" db="EMBL/GenBank/DDBJ databases">
        <title>YIM 102482-1 draft genome.</title>
        <authorList>
            <person name="Li G."/>
            <person name="Jiang Y."/>
        </authorList>
    </citation>
    <scope>NUCLEOTIDE SEQUENCE [LARGE SCALE GENOMIC DNA]</scope>
    <source>
        <strain evidence="2 3">YIM 102482-1</strain>
    </source>
</reference>
<dbReference type="SUPFAM" id="SSF50129">
    <property type="entry name" value="GroES-like"/>
    <property type="match status" value="1"/>
</dbReference>
<dbReference type="EMBL" id="RQVS01000016">
    <property type="protein sequence ID" value="RRJ85836.1"/>
    <property type="molecule type" value="Genomic_DNA"/>
</dbReference>
<keyword evidence="3" id="KW-1185">Reference proteome</keyword>
<dbReference type="InterPro" id="IPR011032">
    <property type="entry name" value="GroES-like_sf"/>
</dbReference>
<sequence length="337" mass="35950">MSETTTATDLDALQPAGDHTRALVATGVGGTEVLDVTDMPLPPVANSDLLVRVFASGVNPIEVKTRRGQGMSALVTHPFVLGGEFAGVVVRAPYELCEFQPGDEVWGMLLSPHYQGSQADFVSVPLQSIARKPKSLSMIEAGAVPLAALTAWWAVVEVGRVHTGQRVLIHAGAGGVGHFAVQLAHFYGAEVVTTASERNHEWLRSLGADQVVDYRNERFEEVIEPVDVVIDLIGNVADDTGSRSLKVLLDGGLVINVPTGSWPTMHDEVAAADRDLKATGLKLSPEGRILTTLAQLFDQGDLQVHVDAVYPLAEAAAAHERVESGHTRGKVVLDLRV</sequence>
<dbReference type="Gene3D" id="3.40.50.720">
    <property type="entry name" value="NAD(P)-binding Rossmann-like Domain"/>
    <property type="match status" value="1"/>
</dbReference>
<dbReference type="Gene3D" id="3.90.180.10">
    <property type="entry name" value="Medium-chain alcohol dehydrogenases, catalytic domain"/>
    <property type="match status" value="1"/>
</dbReference>
<organism evidence="2 3">
    <name type="scientific">Gulosibacter macacae</name>
    <dbReference type="NCBI Taxonomy" id="2488791"/>
    <lineage>
        <taxon>Bacteria</taxon>
        <taxon>Bacillati</taxon>
        <taxon>Actinomycetota</taxon>
        <taxon>Actinomycetes</taxon>
        <taxon>Micrococcales</taxon>
        <taxon>Microbacteriaceae</taxon>
        <taxon>Gulosibacter</taxon>
    </lineage>
</organism>
<dbReference type="AlphaFoldDB" id="A0A3P3VW41"/>
<evidence type="ECO:0000259" key="1">
    <source>
        <dbReference type="SMART" id="SM00829"/>
    </source>
</evidence>
<dbReference type="OrthoDB" id="3175656at2"/>
<comment type="caution">
    <text evidence="2">The sequence shown here is derived from an EMBL/GenBank/DDBJ whole genome shotgun (WGS) entry which is preliminary data.</text>
</comment>
<dbReference type="InterPro" id="IPR013154">
    <property type="entry name" value="ADH-like_N"/>
</dbReference>
<dbReference type="RefSeq" id="WP_124973591.1">
    <property type="nucleotide sequence ID" value="NZ_RQVS01000016.1"/>
</dbReference>
<feature type="domain" description="Enoyl reductase (ER)" evidence="1">
    <location>
        <begin position="29"/>
        <end position="333"/>
    </location>
</feature>
<dbReference type="InterPro" id="IPR036291">
    <property type="entry name" value="NAD(P)-bd_dom_sf"/>
</dbReference>
<dbReference type="CDD" id="cd05289">
    <property type="entry name" value="MDR_like_2"/>
    <property type="match status" value="1"/>
</dbReference>
<gene>
    <name evidence="2" type="ORF">EG850_11435</name>
</gene>
<dbReference type="GO" id="GO:0016491">
    <property type="term" value="F:oxidoreductase activity"/>
    <property type="evidence" value="ECO:0007669"/>
    <property type="project" value="InterPro"/>
</dbReference>
<evidence type="ECO:0000313" key="2">
    <source>
        <dbReference type="EMBL" id="RRJ85836.1"/>
    </source>
</evidence>
<name>A0A3P3VW41_9MICO</name>
<dbReference type="InterPro" id="IPR050700">
    <property type="entry name" value="YIM1/Zinc_Alcohol_DH_Fams"/>
</dbReference>
<dbReference type="SMART" id="SM00829">
    <property type="entry name" value="PKS_ER"/>
    <property type="match status" value="1"/>
</dbReference>